<protein>
    <submittedName>
        <fullName evidence="1">Uncharacterized protein</fullName>
    </submittedName>
</protein>
<dbReference type="EMBL" id="HACA01007045">
    <property type="protein sequence ID" value="CDW24406.1"/>
    <property type="molecule type" value="Transcribed_RNA"/>
</dbReference>
<dbReference type="AlphaFoldDB" id="A0A0K2TG28"/>
<name>A0A0K2TG28_LEPSM</name>
<sequence>MCAAWRCLDDVILSIIQQCWSHLFDRQIQIVELFTVKGGIELGKNHSNSCCATLTE</sequence>
<organism evidence="1">
    <name type="scientific">Lepeophtheirus salmonis</name>
    <name type="common">Salmon louse</name>
    <name type="synonym">Caligus salmonis</name>
    <dbReference type="NCBI Taxonomy" id="72036"/>
    <lineage>
        <taxon>Eukaryota</taxon>
        <taxon>Metazoa</taxon>
        <taxon>Ecdysozoa</taxon>
        <taxon>Arthropoda</taxon>
        <taxon>Crustacea</taxon>
        <taxon>Multicrustacea</taxon>
        <taxon>Hexanauplia</taxon>
        <taxon>Copepoda</taxon>
        <taxon>Siphonostomatoida</taxon>
        <taxon>Caligidae</taxon>
        <taxon>Lepeophtheirus</taxon>
    </lineage>
</organism>
<reference evidence="1" key="1">
    <citation type="submission" date="2014-05" db="EMBL/GenBank/DDBJ databases">
        <authorList>
            <person name="Chronopoulou M."/>
        </authorList>
    </citation>
    <scope>NUCLEOTIDE SEQUENCE</scope>
    <source>
        <tissue evidence="1">Whole organism</tissue>
    </source>
</reference>
<evidence type="ECO:0000313" key="1">
    <source>
        <dbReference type="EMBL" id="CDW24406.1"/>
    </source>
</evidence>
<proteinExistence type="predicted"/>
<accession>A0A0K2TG28</accession>